<dbReference type="Pfam" id="PF08843">
    <property type="entry name" value="AbiEii"/>
    <property type="match status" value="1"/>
</dbReference>
<accession>A0A7W7ZIQ9</accession>
<keyword evidence="2" id="KW-1185">Reference proteome</keyword>
<dbReference type="AlphaFoldDB" id="A0A7W7ZIQ9"/>
<dbReference type="EMBL" id="JACHIP010000014">
    <property type="protein sequence ID" value="MBB5060493.1"/>
    <property type="molecule type" value="Genomic_DNA"/>
</dbReference>
<sequence>MDKVDAVRLVAIRYRTRAWQTIDFDLGPSGRGAVEFVVPTIRGLAAMGLRVPSPIRCLNLSEQVAQKLHACTGPYSARRARYVLDILLIDMLGKLDAKKVRAAAEQVFEERATHVFPPTVQIAAEWKPELEVLAKELGYSTASAAEIESRFEVFLDLLAKT</sequence>
<dbReference type="Proteomes" id="UP000540989">
    <property type="component" value="Unassembled WGS sequence"/>
</dbReference>
<gene>
    <name evidence="1" type="ORF">HDF16_005229</name>
</gene>
<evidence type="ECO:0000313" key="2">
    <source>
        <dbReference type="Proteomes" id="UP000540989"/>
    </source>
</evidence>
<organism evidence="1 2">
    <name type="scientific">Granulicella aggregans</name>
    <dbReference type="NCBI Taxonomy" id="474949"/>
    <lineage>
        <taxon>Bacteria</taxon>
        <taxon>Pseudomonadati</taxon>
        <taxon>Acidobacteriota</taxon>
        <taxon>Terriglobia</taxon>
        <taxon>Terriglobales</taxon>
        <taxon>Acidobacteriaceae</taxon>
        <taxon>Granulicella</taxon>
    </lineage>
</organism>
<reference evidence="1 2" key="1">
    <citation type="submission" date="2020-08" db="EMBL/GenBank/DDBJ databases">
        <title>Genomic Encyclopedia of Type Strains, Phase IV (KMG-V): Genome sequencing to study the core and pangenomes of soil and plant-associated prokaryotes.</title>
        <authorList>
            <person name="Whitman W."/>
        </authorList>
    </citation>
    <scope>NUCLEOTIDE SEQUENCE [LARGE SCALE GENOMIC DNA]</scope>
    <source>
        <strain evidence="1 2">M8UP14</strain>
    </source>
</reference>
<dbReference type="InterPro" id="IPR014942">
    <property type="entry name" value="AbiEii"/>
</dbReference>
<name>A0A7W7ZIQ9_9BACT</name>
<evidence type="ECO:0008006" key="3">
    <source>
        <dbReference type="Google" id="ProtNLM"/>
    </source>
</evidence>
<comment type="caution">
    <text evidence="1">The sequence shown here is derived from an EMBL/GenBank/DDBJ whole genome shotgun (WGS) entry which is preliminary data.</text>
</comment>
<protein>
    <recommendedName>
        <fullName evidence="3">Nucleotidyltransferase AbiEii toxin of type IV toxin-antitoxin system</fullName>
    </recommendedName>
</protein>
<evidence type="ECO:0000313" key="1">
    <source>
        <dbReference type="EMBL" id="MBB5060493.1"/>
    </source>
</evidence>
<proteinExistence type="predicted"/>